<evidence type="ECO:0000256" key="5">
    <source>
        <dbReference type="ARBA" id="ARBA00022692"/>
    </source>
</evidence>
<comment type="catalytic activity">
    <reaction evidence="12">
        <text>L-proline(in) + Na(+)(in) = L-proline(out) + Na(+)(out)</text>
        <dbReference type="Rhea" id="RHEA:28967"/>
        <dbReference type="ChEBI" id="CHEBI:29101"/>
        <dbReference type="ChEBI" id="CHEBI:60039"/>
    </reaction>
</comment>
<dbReference type="InterPro" id="IPR011851">
    <property type="entry name" value="Na/Pro_symporter"/>
</dbReference>
<keyword evidence="16" id="KW-1185">Reference proteome</keyword>
<evidence type="ECO:0000256" key="12">
    <source>
        <dbReference type="ARBA" id="ARBA00033708"/>
    </source>
</evidence>
<dbReference type="PANTHER" id="PTHR48086:SF3">
    <property type="entry name" value="SODIUM_PROLINE SYMPORTER"/>
    <property type="match status" value="1"/>
</dbReference>
<dbReference type="Pfam" id="PF00474">
    <property type="entry name" value="SSF"/>
    <property type="match status" value="1"/>
</dbReference>
<evidence type="ECO:0000256" key="2">
    <source>
        <dbReference type="ARBA" id="ARBA00006434"/>
    </source>
</evidence>
<comment type="subcellular location">
    <subcellularLocation>
        <location evidence="14">Cell inner membrane</location>
        <topology evidence="14">Multi-pass membrane protein</topology>
    </subcellularLocation>
    <subcellularLocation>
        <location evidence="1">Cell membrane</location>
        <topology evidence="1">Multi-pass membrane protein</topology>
    </subcellularLocation>
</comment>
<keyword evidence="14" id="KW-0029">Amino-acid transport</keyword>
<keyword evidence="14" id="KW-0997">Cell inner membrane</keyword>
<dbReference type="CDD" id="cd11475">
    <property type="entry name" value="SLC5sbd_PutP"/>
    <property type="match status" value="1"/>
</dbReference>
<evidence type="ECO:0000256" key="3">
    <source>
        <dbReference type="ARBA" id="ARBA00022448"/>
    </source>
</evidence>
<feature type="transmembrane region" description="Helical" evidence="14">
    <location>
        <begin position="232"/>
        <end position="258"/>
    </location>
</feature>
<feature type="transmembrane region" description="Helical" evidence="14">
    <location>
        <begin position="188"/>
        <end position="212"/>
    </location>
</feature>
<dbReference type="InterPro" id="IPR001734">
    <property type="entry name" value="Na/solute_symporter"/>
</dbReference>
<evidence type="ECO:0000256" key="4">
    <source>
        <dbReference type="ARBA" id="ARBA00022475"/>
    </source>
</evidence>
<feature type="transmembrane region" description="Helical" evidence="14">
    <location>
        <begin position="422"/>
        <end position="441"/>
    </location>
</feature>
<feature type="transmembrane region" description="Helical" evidence="14">
    <location>
        <begin position="367"/>
        <end position="386"/>
    </location>
</feature>
<sequence>MILASFIVILIIFLGVGLASARQATGERKDYYIAGQTVSPWLAGLSAVATNNSGYLFIGVIGYGYATGLSAIWLMFGWIVGDFIGSTFIHRKLRTATGVTNEASFASVLSRWHGDDFAIWRRMAAVIMVVLLIVYGAAQITAGAKALEGVFDGFDWRIGAIGSAVIILAYSIAGGIRASIWTDAIQSICMLGALFTLFFVGVSWAGGFGSMFEQLSTMDGGTYLNLMPESDELLLTGALGVGLFVLGWLFAGFSVVGQPHIMVRFMALDDDRNMRRTRVWYYGFFVVFYILAAGLSLLARVYMPDTADIDVELALPRMAEGLLPDVLVGLILAGIFAATMSTADSVVLSCSAAITHDLVPERLEHPWMLKAATGTVTVLALALALMDSQSVFSLVIIAWSALAAAFAPLLTLYALNRRVSETTAIFLMVLGIGITLVWRFGLGWQGGVYEGFPGILIPVVIGWIMSRPATRAELQHSPAEEAAT</sequence>
<gene>
    <name evidence="15" type="ORF">D1224_10095</name>
</gene>
<name>A0A399R3X2_9PROT</name>
<evidence type="ECO:0000313" key="15">
    <source>
        <dbReference type="EMBL" id="RIJ24557.1"/>
    </source>
</evidence>
<feature type="transmembrane region" description="Helical" evidence="14">
    <location>
        <begin position="279"/>
        <end position="302"/>
    </location>
</feature>
<evidence type="ECO:0000256" key="10">
    <source>
        <dbReference type="ARBA" id="ARBA00023136"/>
    </source>
</evidence>
<feature type="transmembrane region" description="Helical" evidence="14">
    <location>
        <begin position="119"/>
        <end position="138"/>
    </location>
</feature>
<evidence type="ECO:0000256" key="11">
    <source>
        <dbReference type="ARBA" id="ARBA00023201"/>
    </source>
</evidence>
<dbReference type="InterPro" id="IPR050277">
    <property type="entry name" value="Sodium:Solute_Symporter"/>
</dbReference>
<keyword evidence="8 14" id="KW-0915">Sodium</keyword>
<keyword evidence="5 14" id="KW-0812">Transmembrane</keyword>
<dbReference type="RefSeq" id="WP_119379746.1">
    <property type="nucleotide sequence ID" value="NZ_QWGB01000005.1"/>
</dbReference>
<dbReference type="Gene3D" id="1.20.1730.10">
    <property type="entry name" value="Sodium/glucose cotransporter"/>
    <property type="match status" value="1"/>
</dbReference>
<keyword evidence="7 14" id="KW-1133">Transmembrane helix</keyword>
<dbReference type="PANTHER" id="PTHR48086">
    <property type="entry name" value="SODIUM/PROLINE SYMPORTER-RELATED"/>
    <property type="match status" value="1"/>
</dbReference>
<organism evidence="15 16">
    <name type="scientific">Henriciella barbarensis</name>
    <dbReference type="NCBI Taxonomy" id="86342"/>
    <lineage>
        <taxon>Bacteria</taxon>
        <taxon>Pseudomonadati</taxon>
        <taxon>Pseudomonadota</taxon>
        <taxon>Alphaproteobacteria</taxon>
        <taxon>Hyphomonadales</taxon>
        <taxon>Hyphomonadaceae</taxon>
        <taxon>Henriciella</taxon>
    </lineage>
</organism>
<proteinExistence type="inferred from homology"/>
<dbReference type="GO" id="GO:0031402">
    <property type="term" value="F:sodium ion binding"/>
    <property type="evidence" value="ECO:0007669"/>
    <property type="project" value="UniProtKB-UniRule"/>
</dbReference>
<comment type="caution">
    <text evidence="14">Lacks conserved residue(s) required for the propagation of feature annotation.</text>
</comment>
<keyword evidence="6 14" id="KW-0769">Symport</keyword>
<evidence type="ECO:0000256" key="8">
    <source>
        <dbReference type="ARBA" id="ARBA00023053"/>
    </source>
</evidence>
<keyword evidence="9 14" id="KW-0406">Ion transport</keyword>
<keyword evidence="10 14" id="KW-0472">Membrane</keyword>
<accession>A0A399R3X2</accession>
<evidence type="ECO:0000256" key="6">
    <source>
        <dbReference type="ARBA" id="ARBA00022847"/>
    </source>
</evidence>
<dbReference type="PROSITE" id="PS50283">
    <property type="entry name" value="NA_SOLUT_SYMP_3"/>
    <property type="match status" value="1"/>
</dbReference>
<comment type="caution">
    <text evidence="15">The sequence shown here is derived from an EMBL/GenBank/DDBJ whole genome shotgun (WGS) entry which is preliminary data.</text>
</comment>
<feature type="transmembrane region" description="Helical" evidence="14">
    <location>
        <begin position="322"/>
        <end position="355"/>
    </location>
</feature>
<evidence type="ECO:0000256" key="14">
    <source>
        <dbReference type="RuleBase" id="RU366012"/>
    </source>
</evidence>
<feature type="transmembrane region" description="Helical" evidence="14">
    <location>
        <begin position="392"/>
        <end position="415"/>
    </location>
</feature>
<dbReference type="GO" id="GO:0015824">
    <property type="term" value="P:proline transport"/>
    <property type="evidence" value="ECO:0007669"/>
    <property type="project" value="UniProtKB-UniRule"/>
</dbReference>
<evidence type="ECO:0000256" key="1">
    <source>
        <dbReference type="ARBA" id="ARBA00004651"/>
    </source>
</evidence>
<dbReference type="GO" id="GO:0005298">
    <property type="term" value="F:proline:sodium symporter activity"/>
    <property type="evidence" value="ECO:0007669"/>
    <property type="project" value="UniProtKB-UniRule"/>
</dbReference>
<reference evidence="15 16" key="1">
    <citation type="submission" date="2018-08" db="EMBL/GenBank/DDBJ databases">
        <title>Henriciella mobilis sp. nov., isolated from seawater.</title>
        <authorList>
            <person name="Cheng H."/>
            <person name="Wu Y.-H."/>
            <person name="Xu X.-W."/>
            <person name="Guo L.-L."/>
        </authorList>
    </citation>
    <scope>NUCLEOTIDE SEQUENCE [LARGE SCALE GENOMIC DNA]</scope>
    <source>
        <strain evidence="15 16">CCUG66934</strain>
    </source>
</reference>
<feature type="transmembrane region" description="Helical" evidence="14">
    <location>
        <begin position="55"/>
        <end position="84"/>
    </location>
</feature>
<feature type="transmembrane region" description="Helical" evidence="14">
    <location>
        <begin position="158"/>
        <end position="176"/>
    </location>
</feature>
<dbReference type="InterPro" id="IPR038377">
    <property type="entry name" value="Na/Glc_symporter_sf"/>
</dbReference>
<dbReference type="EMBL" id="QWGB01000005">
    <property type="protein sequence ID" value="RIJ24557.1"/>
    <property type="molecule type" value="Genomic_DNA"/>
</dbReference>
<keyword evidence="3 14" id="KW-0813">Transport</keyword>
<dbReference type="Proteomes" id="UP000265431">
    <property type="component" value="Unassembled WGS sequence"/>
</dbReference>
<comment type="similarity">
    <text evidence="2 13">Belongs to the sodium:solute symporter (SSF) (TC 2.A.21) family.</text>
</comment>
<dbReference type="AlphaFoldDB" id="A0A399R3X2"/>
<keyword evidence="11 14" id="KW-0739">Sodium transport</keyword>
<evidence type="ECO:0000256" key="9">
    <source>
        <dbReference type="ARBA" id="ARBA00023065"/>
    </source>
</evidence>
<evidence type="ECO:0000313" key="16">
    <source>
        <dbReference type="Proteomes" id="UP000265431"/>
    </source>
</evidence>
<comment type="function">
    <text evidence="14">Catalyzes the sodium-dependent uptake of extracellular L-proline.</text>
</comment>
<protein>
    <recommendedName>
        <fullName evidence="14">Sodium/proline symporter</fullName>
    </recommendedName>
    <alternativeName>
        <fullName evidence="14">Proline permease</fullName>
    </alternativeName>
</protein>
<dbReference type="GO" id="GO:0005886">
    <property type="term" value="C:plasma membrane"/>
    <property type="evidence" value="ECO:0007669"/>
    <property type="project" value="UniProtKB-SubCell"/>
</dbReference>
<evidence type="ECO:0000256" key="7">
    <source>
        <dbReference type="ARBA" id="ARBA00022989"/>
    </source>
</evidence>
<keyword evidence="4" id="KW-1003">Cell membrane</keyword>
<feature type="transmembrane region" description="Helical" evidence="14">
    <location>
        <begin position="447"/>
        <end position="465"/>
    </location>
</feature>
<evidence type="ECO:0000256" key="13">
    <source>
        <dbReference type="RuleBase" id="RU362091"/>
    </source>
</evidence>
<dbReference type="OrthoDB" id="9789704at2"/>